<comment type="similarity">
    <text evidence="2">Belongs to the TPS (TC 1.B.20) family.</text>
</comment>
<keyword evidence="3" id="KW-0813">Transport</keyword>
<keyword evidence="7" id="KW-0472">Membrane</keyword>
<keyword evidence="9" id="KW-0732">Signal</keyword>
<evidence type="ECO:0000256" key="7">
    <source>
        <dbReference type="ARBA" id="ARBA00023136"/>
    </source>
</evidence>
<dbReference type="GO" id="GO:0098046">
    <property type="term" value="C:type V protein secretion system complex"/>
    <property type="evidence" value="ECO:0007669"/>
    <property type="project" value="TreeGrafter"/>
</dbReference>
<dbReference type="Gene3D" id="2.40.160.50">
    <property type="entry name" value="membrane protein fhac: a member of the omp85/tpsb transporter family"/>
    <property type="match status" value="1"/>
</dbReference>
<keyword evidence="6" id="KW-0653">Protein transport</keyword>
<dbReference type="GO" id="GO:0009279">
    <property type="term" value="C:cell outer membrane"/>
    <property type="evidence" value="ECO:0007669"/>
    <property type="project" value="UniProtKB-SubCell"/>
</dbReference>
<dbReference type="PROSITE" id="PS51779">
    <property type="entry name" value="POTRA"/>
    <property type="match status" value="1"/>
</dbReference>
<evidence type="ECO:0000256" key="9">
    <source>
        <dbReference type="SAM" id="SignalP"/>
    </source>
</evidence>
<dbReference type="PANTHER" id="PTHR34597">
    <property type="entry name" value="SLR1661 PROTEIN"/>
    <property type="match status" value="1"/>
</dbReference>
<evidence type="ECO:0000313" key="12">
    <source>
        <dbReference type="Proteomes" id="UP000595362"/>
    </source>
</evidence>
<dbReference type="InterPro" id="IPR013686">
    <property type="entry name" value="Polypept-transport_assoc_ShlB"/>
</dbReference>
<evidence type="ECO:0000256" key="4">
    <source>
        <dbReference type="ARBA" id="ARBA00022452"/>
    </source>
</evidence>
<evidence type="ECO:0000256" key="1">
    <source>
        <dbReference type="ARBA" id="ARBA00004442"/>
    </source>
</evidence>
<dbReference type="PANTHER" id="PTHR34597:SF6">
    <property type="entry name" value="BLR6126 PROTEIN"/>
    <property type="match status" value="1"/>
</dbReference>
<comment type="subcellular location">
    <subcellularLocation>
        <location evidence="1">Cell outer membrane</location>
    </subcellularLocation>
</comment>
<keyword evidence="5" id="KW-0812">Transmembrane</keyword>
<protein>
    <submittedName>
        <fullName evidence="11">ShlB/FhaC/HecB family hemolysin secretion/activation protein</fullName>
    </submittedName>
</protein>
<dbReference type="GO" id="GO:0046819">
    <property type="term" value="P:protein secretion by the type V secretion system"/>
    <property type="evidence" value="ECO:0007669"/>
    <property type="project" value="TreeGrafter"/>
</dbReference>
<dbReference type="GO" id="GO:0008320">
    <property type="term" value="F:protein transmembrane transporter activity"/>
    <property type="evidence" value="ECO:0007669"/>
    <property type="project" value="TreeGrafter"/>
</dbReference>
<dbReference type="InterPro" id="IPR051544">
    <property type="entry name" value="TPS_OM_transporter"/>
</dbReference>
<dbReference type="InterPro" id="IPR034746">
    <property type="entry name" value="POTRA"/>
</dbReference>
<evidence type="ECO:0000313" key="11">
    <source>
        <dbReference type="EMBL" id="QQG36414.1"/>
    </source>
</evidence>
<feature type="signal peptide" evidence="9">
    <location>
        <begin position="1"/>
        <end position="27"/>
    </location>
</feature>
<accession>A0A7T5R2U6</accession>
<gene>
    <name evidence="11" type="ORF">HYS17_01065</name>
</gene>
<evidence type="ECO:0000256" key="3">
    <source>
        <dbReference type="ARBA" id="ARBA00022448"/>
    </source>
</evidence>
<evidence type="ECO:0000259" key="10">
    <source>
        <dbReference type="PROSITE" id="PS51779"/>
    </source>
</evidence>
<proteinExistence type="inferred from homology"/>
<feature type="domain" description="POTRA" evidence="10">
    <location>
        <begin position="78"/>
        <end position="153"/>
    </location>
</feature>
<sequence length="576" mass="63546">MVFHVRPYTAFFLMSAALIAGTPQAFAQVSDQTTTASPGRTEEQLSGGAVFEPRVMPRVEVREMAIQEAPAGSEKITFNLQRLNIEGVSVYPQGELDNLVADKIGQTISLADLYALAGELTRKYRNDGYILTQVIVPPQTIEGGTAKLQVVEGYIDQVDVRGEGDHVDDAVVLARGYSALVRADSTALNVRQLERTLLMINDIPGVSARGILSPSQTTPGAADLLVIVDRDRFEGQVTLDNYGSRYLGPVQFGVSAATHSWLGLNERITAQAAYAPNEDFKDELLYLGLGYKMPVWQYGTMLDIGLSATRTEPGYTLEDFSVEGDSRFFSVGLSHPFVRTRNFNITGRAGFDWRDVNTENNIEDPRNDHIRAARLGGRFEFIDTVMSVAYNMLDIELAHGLDIMNASDGDDTNVSRPGADSDFFKMEAEYQRLQRLTSKVNLLFAVKGQIADEALFSSEEFGIGGVSYGRAYDPSEVIGDDGVAGKIELQWHEPVELGILENYQLFGFYDGGVVWDKDATTSKLKREELTSAGFGIRADFTSLTQAGAFIAWPLNRDVETQEDDDPRVYLNVSHRF</sequence>
<name>A0A7T5R2U6_9BACT</name>
<organism evidence="11 12">
    <name type="scientific">Micavibrio aeruginosavorus</name>
    <dbReference type="NCBI Taxonomy" id="349221"/>
    <lineage>
        <taxon>Bacteria</taxon>
        <taxon>Pseudomonadati</taxon>
        <taxon>Bdellovibrionota</taxon>
        <taxon>Bdellovibrionia</taxon>
        <taxon>Bdellovibrionales</taxon>
        <taxon>Pseudobdellovibrionaceae</taxon>
        <taxon>Micavibrio</taxon>
    </lineage>
</organism>
<dbReference type="Pfam" id="PF03865">
    <property type="entry name" value="ShlB"/>
    <property type="match status" value="1"/>
</dbReference>
<dbReference type="Gene3D" id="3.10.20.310">
    <property type="entry name" value="membrane protein fhac"/>
    <property type="match status" value="1"/>
</dbReference>
<keyword evidence="4" id="KW-1134">Transmembrane beta strand</keyword>
<evidence type="ECO:0000256" key="6">
    <source>
        <dbReference type="ARBA" id="ARBA00022927"/>
    </source>
</evidence>
<dbReference type="EMBL" id="CP066681">
    <property type="protein sequence ID" value="QQG36414.1"/>
    <property type="molecule type" value="Genomic_DNA"/>
</dbReference>
<evidence type="ECO:0000256" key="5">
    <source>
        <dbReference type="ARBA" id="ARBA00022692"/>
    </source>
</evidence>
<dbReference type="InterPro" id="IPR005565">
    <property type="entry name" value="Hemolysn_activator_HlyB_C"/>
</dbReference>
<dbReference type="AlphaFoldDB" id="A0A7T5R2U6"/>
<evidence type="ECO:0000256" key="8">
    <source>
        <dbReference type="ARBA" id="ARBA00023237"/>
    </source>
</evidence>
<dbReference type="Proteomes" id="UP000595362">
    <property type="component" value="Chromosome"/>
</dbReference>
<feature type="chain" id="PRO_5032605780" evidence="9">
    <location>
        <begin position="28"/>
        <end position="576"/>
    </location>
</feature>
<reference evidence="11 12" key="1">
    <citation type="submission" date="2020-07" db="EMBL/GenBank/DDBJ databases">
        <title>Huge and variable diversity of episymbiotic CPR bacteria and DPANN archaea in groundwater ecosystems.</title>
        <authorList>
            <person name="He C.Y."/>
            <person name="Keren R."/>
            <person name="Whittaker M."/>
            <person name="Farag I.F."/>
            <person name="Doudna J."/>
            <person name="Cate J.H.D."/>
            <person name="Banfield J.F."/>
        </authorList>
    </citation>
    <scope>NUCLEOTIDE SEQUENCE [LARGE SCALE GENOMIC DNA]</scope>
    <source>
        <strain evidence="11">NC_groundwater_70_Ag_B-0.1um_54_66</strain>
    </source>
</reference>
<evidence type="ECO:0000256" key="2">
    <source>
        <dbReference type="ARBA" id="ARBA00009055"/>
    </source>
</evidence>
<dbReference type="Pfam" id="PF08479">
    <property type="entry name" value="POTRA_2"/>
    <property type="match status" value="1"/>
</dbReference>
<keyword evidence="8" id="KW-0998">Cell outer membrane</keyword>